<feature type="disulfide bond" description="Redox-active" evidence="9">
    <location>
        <begin position="26"/>
        <end position="29"/>
    </location>
</feature>
<feature type="active site" description="Nucleophile" evidence="8">
    <location>
        <position position="26"/>
    </location>
</feature>
<dbReference type="eggNOG" id="COG3118">
    <property type="taxonomic scope" value="Bacteria"/>
</dbReference>
<dbReference type="Pfam" id="PF00085">
    <property type="entry name" value="Thioredoxin"/>
    <property type="match status" value="1"/>
</dbReference>
<dbReference type="InterPro" id="IPR005746">
    <property type="entry name" value="Thioredoxin"/>
</dbReference>
<dbReference type="PIRSF" id="PIRSF000077">
    <property type="entry name" value="Thioredoxin"/>
    <property type="match status" value="1"/>
</dbReference>
<feature type="site" description="Deprotonates C-terminal active site Cys" evidence="8">
    <location>
        <position position="20"/>
    </location>
</feature>
<keyword evidence="12" id="KW-1185">Reference proteome</keyword>
<feature type="active site" description="Nucleophile" evidence="8">
    <location>
        <position position="29"/>
    </location>
</feature>
<dbReference type="CDD" id="cd02947">
    <property type="entry name" value="TRX_family"/>
    <property type="match status" value="1"/>
</dbReference>
<reference evidence="12" key="2">
    <citation type="submission" date="2012-03" db="EMBL/GenBank/DDBJ databases">
        <title>The complete genome sequence of the pioneer microbe on fresh volcanic deposit, Leptospirillum ferrooxidans strain C2-3.</title>
        <authorList>
            <person name="Fujimura R."/>
            <person name="Sato Y."/>
            <person name="Nishizawa T."/>
            <person name="Nanba K."/>
            <person name="Oshima K."/>
            <person name="Hattori M."/>
            <person name="Kamijo T."/>
            <person name="Ohta H."/>
        </authorList>
    </citation>
    <scope>NUCLEOTIDE SEQUENCE [LARGE SCALE GENOMIC DNA]</scope>
    <source>
        <strain evidence="12">C2-3</strain>
    </source>
</reference>
<dbReference type="Proteomes" id="UP000007382">
    <property type="component" value="Chromosome"/>
</dbReference>
<feature type="domain" description="Thioredoxin" evidence="10">
    <location>
        <begin position="1"/>
        <end position="101"/>
    </location>
</feature>
<dbReference type="PATRIC" id="fig|1162668.3.peg.483"/>
<dbReference type="PANTHER" id="PTHR45663">
    <property type="entry name" value="GEO12009P1"/>
    <property type="match status" value="1"/>
</dbReference>
<dbReference type="GO" id="GO:0015035">
    <property type="term" value="F:protein-disulfide reductase activity"/>
    <property type="evidence" value="ECO:0007669"/>
    <property type="project" value="UniProtKB-UniRule"/>
</dbReference>
<reference evidence="11 12" key="1">
    <citation type="journal article" date="2012" name="J. Bacteriol.">
        <title>Complete Genome Sequence of Leptospirillum ferrooxidans Strain C2-3, Isolated from a Fresh Volcanic Ash Deposit on the Island of Miyake, Japan.</title>
        <authorList>
            <person name="Fujimura R."/>
            <person name="Sato Y."/>
            <person name="Nishizawa T."/>
            <person name="Oshima K."/>
            <person name="Kim S.-W."/>
            <person name="Hattori M."/>
            <person name="Kamijo T."/>
            <person name="Ohta H."/>
        </authorList>
    </citation>
    <scope>NUCLEOTIDE SEQUENCE [LARGE SCALE GENOMIC DNA]</scope>
    <source>
        <strain evidence="11 12">C2-3</strain>
    </source>
</reference>
<dbReference type="PROSITE" id="PS51352">
    <property type="entry name" value="THIOREDOXIN_2"/>
    <property type="match status" value="1"/>
</dbReference>
<dbReference type="InterPro" id="IPR017937">
    <property type="entry name" value="Thioredoxin_CS"/>
</dbReference>
<evidence type="ECO:0000256" key="3">
    <source>
        <dbReference type="ARBA" id="ARBA00022982"/>
    </source>
</evidence>
<accession>I0ILI5</accession>
<dbReference type="Gene3D" id="3.40.30.10">
    <property type="entry name" value="Glutaredoxin"/>
    <property type="match status" value="1"/>
</dbReference>
<name>I0ILI5_LEPFC</name>
<keyword evidence="4 9" id="KW-1015">Disulfide bond</keyword>
<gene>
    <name evidence="11" type="ordered locus">LFE_0413</name>
</gene>
<dbReference type="GO" id="GO:0005829">
    <property type="term" value="C:cytosol"/>
    <property type="evidence" value="ECO:0007669"/>
    <property type="project" value="TreeGrafter"/>
</dbReference>
<feature type="site" description="Deprotonates C-terminal active site Cys" evidence="8">
    <location>
        <position position="27"/>
    </location>
</feature>
<evidence type="ECO:0000256" key="7">
    <source>
        <dbReference type="PIRNR" id="PIRNR000077"/>
    </source>
</evidence>
<evidence type="ECO:0000256" key="2">
    <source>
        <dbReference type="ARBA" id="ARBA00022448"/>
    </source>
</evidence>
<evidence type="ECO:0000313" key="12">
    <source>
        <dbReference type="Proteomes" id="UP000007382"/>
    </source>
</evidence>
<evidence type="ECO:0000256" key="1">
    <source>
        <dbReference type="ARBA" id="ARBA00008987"/>
    </source>
</evidence>
<dbReference type="FunFam" id="3.40.30.10:FF:000001">
    <property type="entry name" value="Thioredoxin"/>
    <property type="match status" value="1"/>
</dbReference>
<dbReference type="HOGENOM" id="CLU_090389_10_2_0"/>
<evidence type="ECO:0000259" key="10">
    <source>
        <dbReference type="PROSITE" id="PS51352"/>
    </source>
</evidence>
<evidence type="ECO:0000256" key="8">
    <source>
        <dbReference type="PIRSR" id="PIRSR000077-1"/>
    </source>
</evidence>
<keyword evidence="5 9" id="KW-0676">Redox-active center</keyword>
<dbReference type="InterPro" id="IPR013766">
    <property type="entry name" value="Thioredoxin_domain"/>
</dbReference>
<proteinExistence type="inferred from homology"/>
<evidence type="ECO:0000313" key="11">
    <source>
        <dbReference type="EMBL" id="BAM06134.1"/>
    </source>
</evidence>
<sequence length="101" mass="11069">MTDASYQALVLSSPVPVLLDLWAPWCGPCRMVAPILEQLAKKYNGKITVAKLNVDENPDTAQRLEARSIPLMVYFKNGVPVQRLVGAMGLSEIERSLGLSN</sequence>
<keyword evidence="2" id="KW-0813">Transport</keyword>
<dbReference type="NCBIfam" id="TIGR01068">
    <property type="entry name" value="thioredoxin"/>
    <property type="match status" value="1"/>
</dbReference>
<organism evidence="11 12">
    <name type="scientific">Leptospirillum ferrooxidans (strain C2-3)</name>
    <dbReference type="NCBI Taxonomy" id="1162668"/>
    <lineage>
        <taxon>Bacteria</taxon>
        <taxon>Pseudomonadati</taxon>
        <taxon>Nitrospirota</taxon>
        <taxon>Nitrospiria</taxon>
        <taxon>Nitrospirales</taxon>
        <taxon>Nitrospiraceae</taxon>
        <taxon>Leptospirillum</taxon>
    </lineage>
</organism>
<protein>
    <recommendedName>
        <fullName evidence="6 7">Thioredoxin</fullName>
    </recommendedName>
</protein>
<dbReference type="PROSITE" id="PS00194">
    <property type="entry name" value="THIOREDOXIN_1"/>
    <property type="match status" value="1"/>
</dbReference>
<dbReference type="KEGG" id="lfc:LFE_0413"/>
<evidence type="ECO:0000256" key="5">
    <source>
        <dbReference type="ARBA" id="ARBA00023284"/>
    </source>
</evidence>
<dbReference type="STRING" id="1162668.LFE_0413"/>
<dbReference type="EMBL" id="AP012342">
    <property type="protein sequence ID" value="BAM06134.1"/>
    <property type="molecule type" value="Genomic_DNA"/>
</dbReference>
<feature type="site" description="Contributes to redox potential value" evidence="8">
    <location>
        <position position="28"/>
    </location>
</feature>
<evidence type="ECO:0000256" key="9">
    <source>
        <dbReference type="PIRSR" id="PIRSR000077-4"/>
    </source>
</evidence>
<evidence type="ECO:0000256" key="6">
    <source>
        <dbReference type="NCBIfam" id="TIGR01068"/>
    </source>
</evidence>
<dbReference type="InterPro" id="IPR036249">
    <property type="entry name" value="Thioredoxin-like_sf"/>
</dbReference>
<dbReference type="GO" id="GO:0045454">
    <property type="term" value="P:cell redox homeostasis"/>
    <property type="evidence" value="ECO:0007669"/>
    <property type="project" value="TreeGrafter"/>
</dbReference>
<comment type="similarity">
    <text evidence="1 7">Belongs to the thioredoxin family.</text>
</comment>
<dbReference type="PRINTS" id="PR00421">
    <property type="entry name" value="THIOREDOXIN"/>
</dbReference>
<dbReference type="SUPFAM" id="SSF52833">
    <property type="entry name" value="Thioredoxin-like"/>
    <property type="match status" value="1"/>
</dbReference>
<keyword evidence="3" id="KW-0249">Electron transport</keyword>
<dbReference type="PANTHER" id="PTHR45663:SF11">
    <property type="entry name" value="GEO12009P1"/>
    <property type="match status" value="1"/>
</dbReference>
<dbReference type="AlphaFoldDB" id="I0ILI5"/>
<evidence type="ECO:0000256" key="4">
    <source>
        <dbReference type="ARBA" id="ARBA00023157"/>
    </source>
</evidence>